<feature type="region of interest" description="Disordered" evidence="3">
    <location>
        <begin position="1"/>
        <end position="104"/>
    </location>
</feature>
<feature type="compositionally biased region" description="Low complexity" evidence="3">
    <location>
        <begin position="528"/>
        <end position="539"/>
    </location>
</feature>
<evidence type="ECO:0000259" key="4">
    <source>
        <dbReference type="SMART" id="SM01176"/>
    </source>
</evidence>
<accession>A0A2V1DL79</accession>
<feature type="region of interest" description="Disordered" evidence="3">
    <location>
        <begin position="144"/>
        <end position="181"/>
    </location>
</feature>
<feature type="region of interest" description="Disordered" evidence="3">
    <location>
        <begin position="473"/>
        <end position="568"/>
    </location>
</feature>
<dbReference type="AlphaFoldDB" id="A0A2V1DL79"/>
<evidence type="ECO:0000256" key="1">
    <source>
        <dbReference type="ARBA" id="ARBA00004123"/>
    </source>
</evidence>
<name>A0A2V1DL79_9PLEO</name>
<evidence type="ECO:0000313" key="6">
    <source>
        <dbReference type="Proteomes" id="UP000244855"/>
    </source>
</evidence>
<feature type="compositionally biased region" description="Basic and acidic residues" evidence="3">
    <location>
        <begin position="68"/>
        <end position="86"/>
    </location>
</feature>
<keyword evidence="6" id="KW-1185">Reference proteome</keyword>
<feature type="compositionally biased region" description="Acidic residues" evidence="3">
    <location>
        <begin position="670"/>
        <end position="680"/>
    </location>
</feature>
<dbReference type="EMBL" id="KZ805405">
    <property type="protein sequence ID" value="PVH98808.1"/>
    <property type="molecule type" value="Genomic_DNA"/>
</dbReference>
<organism evidence="5 6">
    <name type="scientific">Periconia macrospinosa</name>
    <dbReference type="NCBI Taxonomy" id="97972"/>
    <lineage>
        <taxon>Eukaryota</taxon>
        <taxon>Fungi</taxon>
        <taxon>Dikarya</taxon>
        <taxon>Ascomycota</taxon>
        <taxon>Pezizomycotina</taxon>
        <taxon>Dothideomycetes</taxon>
        <taxon>Pleosporomycetidae</taxon>
        <taxon>Pleosporales</taxon>
        <taxon>Massarineae</taxon>
        <taxon>Periconiaceae</taxon>
        <taxon>Periconia</taxon>
    </lineage>
</organism>
<feature type="compositionally biased region" description="Basic and acidic residues" evidence="3">
    <location>
        <begin position="541"/>
        <end position="568"/>
    </location>
</feature>
<protein>
    <recommendedName>
        <fullName evidence="4">Chromodomain-helicase-DNA-binding protein 1-like C-terminal domain-containing protein</fullName>
    </recommendedName>
</protein>
<evidence type="ECO:0000256" key="3">
    <source>
        <dbReference type="SAM" id="MobiDB-lite"/>
    </source>
</evidence>
<reference evidence="5 6" key="1">
    <citation type="journal article" date="2018" name="Sci. Rep.">
        <title>Comparative genomics provides insights into the lifestyle and reveals functional heterogeneity of dark septate endophytic fungi.</title>
        <authorList>
            <person name="Knapp D.G."/>
            <person name="Nemeth J.B."/>
            <person name="Barry K."/>
            <person name="Hainaut M."/>
            <person name="Henrissat B."/>
            <person name="Johnson J."/>
            <person name="Kuo A."/>
            <person name="Lim J.H.P."/>
            <person name="Lipzen A."/>
            <person name="Nolan M."/>
            <person name="Ohm R.A."/>
            <person name="Tamas L."/>
            <person name="Grigoriev I.V."/>
            <person name="Spatafora J.W."/>
            <person name="Nagy L.G."/>
            <person name="Kovacs G.M."/>
        </authorList>
    </citation>
    <scope>NUCLEOTIDE SEQUENCE [LARGE SCALE GENOMIC DNA]</scope>
    <source>
        <strain evidence="5 6">DSE2036</strain>
    </source>
</reference>
<keyword evidence="2" id="KW-0539">Nucleus</keyword>
<dbReference type="Pfam" id="PF13907">
    <property type="entry name" value="CHD1-like_C"/>
    <property type="match status" value="1"/>
</dbReference>
<dbReference type="OrthoDB" id="3801079at2759"/>
<dbReference type="Proteomes" id="UP000244855">
    <property type="component" value="Unassembled WGS sequence"/>
</dbReference>
<feature type="domain" description="Chromodomain-helicase-DNA-binding protein 1-like C-terminal" evidence="4">
    <location>
        <begin position="288"/>
        <end position="401"/>
    </location>
</feature>
<dbReference type="GO" id="GO:0005634">
    <property type="term" value="C:nucleus"/>
    <property type="evidence" value="ECO:0007669"/>
    <property type="project" value="UniProtKB-SubCell"/>
</dbReference>
<feature type="compositionally biased region" description="Basic and acidic residues" evidence="3">
    <location>
        <begin position="700"/>
        <end position="712"/>
    </location>
</feature>
<proteinExistence type="predicted"/>
<dbReference type="InterPro" id="IPR025260">
    <property type="entry name" value="CHD1-like_C"/>
</dbReference>
<feature type="compositionally biased region" description="Pro residues" evidence="3">
    <location>
        <begin position="49"/>
        <end position="62"/>
    </location>
</feature>
<evidence type="ECO:0000256" key="2">
    <source>
        <dbReference type="ARBA" id="ARBA00023242"/>
    </source>
</evidence>
<feature type="region of interest" description="Disordered" evidence="3">
    <location>
        <begin position="670"/>
        <end position="724"/>
    </location>
</feature>
<sequence length="724" mass="79491">MTHSKAKTIRCTFKRTTPSYAKKSPGKQTGKREPPPPPEQPQKARTTRCPPPRKAAPPPPTALSPENKTNKARLDSTDKEAIETDFARQPNTPPSSPNASAEAQDITTRSLNLHIPIHLTIPITIRIYIPSTIDMPFEVKDKVGRPSAAAEGDMSSDPATTTTKPEKVVNIPTSPKQQPDEADADVEVQMNIMKDVNVQMVVEDAPTSSQQPAAAATEGGIKIGAAPWNTISDCEMMDLNTFSAPTVGKKEIQRETNAIADEILERYAPTLARTESEVTELPKWTISAPTGYRPQIRIESDLDEESKAILRPVQGHLEKLGGPLPPQGLRIKTKLPMQIMKERLIPIGEHIMSHLKSVPVLKRGRVEIQLCQYIANHFWPDLPNAPNVSPHLYIMEIYRNALMKRSLPAPVITYPAWERAMMAQNSTAVNHDFQRTGSLPLSLENGPPSRRGGYTRILTKVSDTIKRAWTSSPFTTTTTKNNTINSSLNSNSNTLQPQHATHPACHNMNGATPHLCKPHTEKPTLPPSSSRVTVTQVSVERPLRMVKLDADRPPHQQQQKGKEKGKGRVVADKVCRTFFGKEKITVHAGDDVLGRRVDENGMAIQTTDEEGEREEVRSMKRMKMVTTTKTASVVAGGLLKWGVGWRRKGEDERRRAGKGRGERILLMEEEEDEVGSEGEVEGGTWVGGALVGDGEGEGGEDGRGEEDGREEVGGNGNESVGMAM</sequence>
<feature type="compositionally biased region" description="Gly residues" evidence="3">
    <location>
        <begin position="684"/>
        <end position="693"/>
    </location>
</feature>
<gene>
    <name evidence="5" type="ORF">DM02DRAFT_680898</name>
</gene>
<feature type="compositionally biased region" description="Low complexity" evidence="3">
    <location>
        <begin position="473"/>
        <end position="494"/>
    </location>
</feature>
<evidence type="ECO:0000313" key="5">
    <source>
        <dbReference type="EMBL" id="PVH98808.1"/>
    </source>
</evidence>
<dbReference type="SMART" id="SM01176">
    <property type="entry name" value="DUF4208"/>
    <property type="match status" value="1"/>
</dbReference>
<comment type="subcellular location">
    <subcellularLocation>
        <location evidence="1">Nucleus</location>
    </subcellularLocation>
</comment>